<evidence type="ECO:0000256" key="3">
    <source>
        <dbReference type="ARBA" id="ARBA00023054"/>
    </source>
</evidence>
<dbReference type="EMBL" id="SJDT01000001">
    <property type="protein sequence ID" value="TBW23690.1"/>
    <property type="molecule type" value="Genomic_DNA"/>
</dbReference>
<organism evidence="5 6">
    <name type="scientific">Arcanobacterium bovis</name>
    <dbReference type="NCBI Taxonomy" id="2529275"/>
    <lineage>
        <taxon>Bacteria</taxon>
        <taxon>Bacillati</taxon>
        <taxon>Actinomycetota</taxon>
        <taxon>Actinomycetes</taxon>
        <taxon>Actinomycetales</taxon>
        <taxon>Actinomycetaceae</taxon>
        <taxon>Arcanobacterium</taxon>
    </lineage>
</organism>
<proteinExistence type="inferred from homology"/>
<dbReference type="InterPro" id="IPR003798">
    <property type="entry name" value="DNA_recombination_RmuC"/>
</dbReference>
<evidence type="ECO:0000256" key="2">
    <source>
        <dbReference type="ARBA" id="ARBA00009840"/>
    </source>
</evidence>
<evidence type="ECO:0000313" key="6">
    <source>
        <dbReference type="Proteomes" id="UP000293036"/>
    </source>
</evidence>
<dbReference type="AlphaFoldDB" id="A0A4Q9V260"/>
<gene>
    <name evidence="5" type="ORF">EZJ44_00670</name>
</gene>
<evidence type="ECO:0000313" key="5">
    <source>
        <dbReference type="EMBL" id="TBW23690.1"/>
    </source>
</evidence>
<comment type="function">
    <text evidence="1">Involved in DNA recombination.</text>
</comment>
<keyword evidence="4" id="KW-0233">DNA recombination</keyword>
<dbReference type="PANTHER" id="PTHR30563:SF0">
    <property type="entry name" value="DNA RECOMBINATION PROTEIN RMUC"/>
    <property type="match status" value="1"/>
</dbReference>
<dbReference type="OrthoDB" id="370725at2"/>
<evidence type="ECO:0000256" key="4">
    <source>
        <dbReference type="ARBA" id="ARBA00023172"/>
    </source>
</evidence>
<comment type="similarity">
    <text evidence="2">Belongs to the RmuC family.</text>
</comment>
<accession>A0A4Q9V260</accession>
<comment type="caution">
    <text evidence="5">The sequence shown here is derived from an EMBL/GenBank/DDBJ whole genome shotgun (WGS) entry which is preliminary data.</text>
</comment>
<evidence type="ECO:0000256" key="1">
    <source>
        <dbReference type="ARBA" id="ARBA00003416"/>
    </source>
</evidence>
<name>A0A4Q9V260_9ACTO</name>
<reference evidence="5 6" key="1">
    <citation type="submission" date="2019-02" db="EMBL/GenBank/DDBJ databases">
        <title>Arcanobacterium bovis sp. nov., isolated from the milk of a cow with mastitis.</title>
        <authorList>
            <person name="Sammra O."/>
            <person name="Foster G."/>
            <person name="Hassan A."/>
            <person name="Alssahen M."/>
            <person name="Laemmler C."/>
            <person name="Borowiak M."/>
            <person name="Malorny B."/>
            <person name="Abdulmawjood A."/>
        </authorList>
    </citation>
    <scope>NUCLEOTIDE SEQUENCE [LARGE SCALE GENOMIC DNA]</scope>
    <source>
        <strain evidence="5 6">C605018/01/1</strain>
    </source>
</reference>
<dbReference type="Proteomes" id="UP000293036">
    <property type="component" value="Unassembled WGS sequence"/>
</dbReference>
<dbReference type="PANTHER" id="PTHR30563">
    <property type="entry name" value="DNA RECOMBINATION PROTEIN RMUC"/>
    <property type="match status" value="1"/>
</dbReference>
<keyword evidence="3" id="KW-0175">Coiled coil</keyword>
<protein>
    <submittedName>
        <fullName evidence="5">DNA recombination protein RmuC</fullName>
    </submittedName>
</protein>
<dbReference type="RefSeq" id="WP_131279118.1">
    <property type="nucleotide sequence ID" value="NZ_JBHSLR010000009.1"/>
</dbReference>
<dbReference type="Pfam" id="PF02646">
    <property type="entry name" value="RmuC"/>
    <property type="match status" value="1"/>
</dbReference>
<dbReference type="GO" id="GO:0006310">
    <property type="term" value="P:DNA recombination"/>
    <property type="evidence" value="ECO:0007669"/>
    <property type="project" value="UniProtKB-KW"/>
</dbReference>
<sequence>MTINIPVLMLLLLLTAIAGGLGGYSFAHSRARSRESELSQQLSASREQLLITSGKLERLETENTELIERFGEDSSILQVLSPIVKQLDDVNQQVQRLDQRTIAHNTQVLTHLQNDARVQAELSHTTASLNAALRSTSARGNWGEVQLKRLVEAAGMLERVDFDVQTTSAKFAFPASSSATAAPAEKSRLRPDAIIHLPGGGHIAIDAKTPMDAFLRAQEIDASQLAGAQERNELLKKHAKAVQSHIQALVKRNYPGDFPDSPQITVMFLPSEGLLAEALEADAALLESALRTGIVPTSPSSLLALLRAVASVWSSAAASEEAREIVNLGRTLVERLNTVVKHLGSLGKSLGSSVDSYNKAIASLESRVLVTARKFDSLDTQALEIAPPPAQLATSETTIRLPKELA</sequence>
<keyword evidence="6" id="KW-1185">Reference proteome</keyword>